<evidence type="ECO:0000313" key="3">
    <source>
        <dbReference type="EMBL" id="RCK80204.1"/>
    </source>
</evidence>
<feature type="region of interest" description="Disordered" evidence="1">
    <location>
        <begin position="40"/>
        <end position="79"/>
    </location>
</feature>
<gene>
    <name evidence="3" type="ORF">OZSIB_3386</name>
</gene>
<dbReference type="Proteomes" id="UP000252355">
    <property type="component" value="Unassembled WGS sequence"/>
</dbReference>
<feature type="compositionally biased region" description="Low complexity" evidence="1">
    <location>
        <begin position="50"/>
        <end position="72"/>
    </location>
</feature>
<protein>
    <submittedName>
        <fullName evidence="3">Period clock protein</fullName>
    </submittedName>
</protein>
<dbReference type="SUPFAM" id="SSF55486">
    <property type="entry name" value="Metalloproteases ('zincins'), catalytic domain"/>
    <property type="match status" value="1"/>
</dbReference>
<feature type="signal peptide" evidence="2">
    <location>
        <begin position="1"/>
        <end position="25"/>
    </location>
</feature>
<keyword evidence="2" id="KW-0732">Signal</keyword>
<evidence type="ECO:0000313" key="4">
    <source>
        <dbReference type="Proteomes" id="UP000252355"/>
    </source>
</evidence>
<evidence type="ECO:0000256" key="2">
    <source>
        <dbReference type="SAM" id="SignalP"/>
    </source>
</evidence>
<name>A0A367ZPY0_9BACT</name>
<accession>A0A367ZPY0</accession>
<sequence>MNRRWRSLIPLLALVLALGTTPVQAQSGSYIDSLYQATDHDEGRADELTPAEPAAPEAPAAPPAEVSSSAVPGESEINYQCGGSTMTQAQLEELIRRIIAQIMSAGGGCGVRIIIIRTPGCGGITSPGGGTGTSTGPSTGTGISTGTGTGTGTGPSTGTGTGTGTSANAGDIAGLKAEMRSKYGINATAGYGGADWSARQLEEALKVLASLPERYRSCTKNIQRDAGGLPGMPPGVLGWVQPGIPTVHLLNSACYQGTFQGTLVHEMAHCFQANFPAVQAAFERQFWPNGRYGGPISSSVSSYGNTQPVEDFAESCRQYWQAGAYMRQTNPARYEFIKNNVFDGKEF</sequence>
<reference evidence="3 4" key="1">
    <citation type="submission" date="2018-05" db="EMBL/GenBank/DDBJ databases">
        <title>A metagenomic window into the 2 km-deep terrestrial subsurface aquifer revealed taxonomically and functionally diverse microbial community comprising novel uncultured bacterial lineages.</title>
        <authorList>
            <person name="Kadnikov V.V."/>
            <person name="Mardanov A.V."/>
            <person name="Beletsky A.V."/>
            <person name="Banks D."/>
            <person name="Pimenov N.V."/>
            <person name="Frank Y.A."/>
            <person name="Karnachuk O.V."/>
            <person name="Ravin N.V."/>
        </authorList>
    </citation>
    <scope>NUCLEOTIDE SEQUENCE [LARGE SCALE GENOMIC DNA]</scope>
    <source>
        <strain evidence="3">BY5</strain>
    </source>
</reference>
<feature type="compositionally biased region" description="Gly residues" evidence="1">
    <location>
        <begin position="143"/>
        <end position="163"/>
    </location>
</feature>
<feature type="region of interest" description="Disordered" evidence="1">
    <location>
        <begin position="127"/>
        <end position="165"/>
    </location>
</feature>
<feature type="chain" id="PRO_5016843929" evidence="2">
    <location>
        <begin position="26"/>
        <end position="347"/>
    </location>
</feature>
<evidence type="ECO:0000256" key="1">
    <source>
        <dbReference type="SAM" id="MobiDB-lite"/>
    </source>
</evidence>
<comment type="caution">
    <text evidence="3">The sequence shown here is derived from an EMBL/GenBank/DDBJ whole genome shotgun (WGS) entry which is preliminary data.</text>
</comment>
<organism evidence="3 4">
    <name type="scientific">Candidatus Ozemobacter sibiricus</name>
    <dbReference type="NCBI Taxonomy" id="2268124"/>
    <lineage>
        <taxon>Bacteria</taxon>
        <taxon>Candidatus Ozemobacteria</taxon>
        <taxon>Candidatus Ozemobacterales</taxon>
        <taxon>Candidatus Ozemobacteraceae</taxon>
        <taxon>Candidatus Ozemobacter</taxon>
    </lineage>
</organism>
<proteinExistence type="predicted"/>
<dbReference type="EMBL" id="QOQW01000007">
    <property type="protein sequence ID" value="RCK80204.1"/>
    <property type="molecule type" value="Genomic_DNA"/>
</dbReference>
<dbReference type="AlphaFoldDB" id="A0A367ZPY0"/>